<dbReference type="Proteomes" id="UP000750711">
    <property type="component" value="Unassembled WGS sequence"/>
</dbReference>
<dbReference type="EMBL" id="JAGHQM010000137">
    <property type="protein sequence ID" value="KAH0565098.1"/>
    <property type="molecule type" value="Genomic_DNA"/>
</dbReference>
<proteinExistence type="predicted"/>
<accession>A0A9P8RT16</accession>
<gene>
    <name evidence="1" type="ORF">GP486_001516</name>
</gene>
<sequence length="116" mass="13554">MEPWILKMLLALLKKMDRDFLYRPSTKNAYLHKLMNIEGRFGEEDARNVIQEYLVLWPELEELRVGVGISTYCTAESREILRISGESTGKMARRPHDLFGGFHLHISNRLYENIDG</sequence>
<evidence type="ECO:0000313" key="2">
    <source>
        <dbReference type="Proteomes" id="UP000750711"/>
    </source>
</evidence>
<keyword evidence="2" id="KW-1185">Reference proteome</keyword>
<name>A0A9P8RT16_9PEZI</name>
<protein>
    <submittedName>
        <fullName evidence="1">Uncharacterized protein</fullName>
    </submittedName>
</protein>
<organism evidence="1 2">
    <name type="scientific">Trichoglossum hirsutum</name>
    <dbReference type="NCBI Taxonomy" id="265104"/>
    <lineage>
        <taxon>Eukaryota</taxon>
        <taxon>Fungi</taxon>
        <taxon>Dikarya</taxon>
        <taxon>Ascomycota</taxon>
        <taxon>Pezizomycotina</taxon>
        <taxon>Geoglossomycetes</taxon>
        <taxon>Geoglossales</taxon>
        <taxon>Geoglossaceae</taxon>
        <taxon>Trichoglossum</taxon>
    </lineage>
</organism>
<evidence type="ECO:0000313" key="1">
    <source>
        <dbReference type="EMBL" id="KAH0565098.1"/>
    </source>
</evidence>
<reference evidence="1" key="1">
    <citation type="submission" date="2021-03" db="EMBL/GenBank/DDBJ databases">
        <title>Comparative genomics and phylogenomic investigation of the class Geoglossomycetes provide insights into ecological specialization and systematics.</title>
        <authorList>
            <person name="Melie T."/>
            <person name="Pirro S."/>
            <person name="Miller A.N."/>
            <person name="Quandt A."/>
        </authorList>
    </citation>
    <scope>NUCLEOTIDE SEQUENCE</scope>
    <source>
        <strain evidence="1">CAQ_001_2017</strain>
    </source>
</reference>
<comment type="caution">
    <text evidence="1">The sequence shown here is derived from an EMBL/GenBank/DDBJ whole genome shotgun (WGS) entry which is preliminary data.</text>
</comment>
<dbReference type="AlphaFoldDB" id="A0A9P8RT16"/>